<dbReference type="Proteomes" id="UP000234845">
    <property type="component" value="Unassembled WGS sequence"/>
</dbReference>
<evidence type="ECO:0000256" key="3">
    <source>
        <dbReference type="ARBA" id="ARBA00004857"/>
    </source>
</evidence>
<dbReference type="InterPro" id="IPR013785">
    <property type="entry name" value="Aldolase_TIM"/>
</dbReference>
<keyword evidence="9 11" id="KW-0704">Schiff base</keyword>
<evidence type="ECO:0000256" key="5">
    <source>
        <dbReference type="ARBA" id="ARBA00013151"/>
    </source>
</evidence>
<evidence type="ECO:0000256" key="10">
    <source>
        <dbReference type="ARBA" id="ARBA00048810"/>
    </source>
</evidence>
<comment type="similarity">
    <text evidence="4 11">Belongs to the transaldolase family. Type 2 subfamily.</text>
</comment>
<comment type="function">
    <text evidence="1 11">Transaldolase is important for the balance of metabolites in the pentose-phosphate pathway.</text>
</comment>
<dbReference type="GO" id="GO:0005737">
    <property type="term" value="C:cytoplasm"/>
    <property type="evidence" value="ECO:0007669"/>
    <property type="project" value="UniProtKB-SubCell"/>
</dbReference>
<evidence type="ECO:0000313" key="12">
    <source>
        <dbReference type="EMBL" id="PLW81351.1"/>
    </source>
</evidence>
<sequence>MSNILLLKSEYDQSAWLDYLDRNLLVGGGLQELIASGLRGVTSNPTIFHKAITGSNDYDDTIRDLLQGDPEVEEEILYEWLAIQDIQRAADILKPVYESSEGADGFVCLEVSPHLAFDTSGTIDAARHLWRAVGRPNLMIKVPGTSHGIPAIESLIAEGINVNVTLLFSVERYKEVVQAHIRGLEQNIHPEDVASVASFFVSRVDTKVDALLDEAGSTDAQKLKGCIAIANAKMAYQHFRETLGSSDWETQHRRGARPQRPLWASTGTKNPEYSDVLYVEQLIGSQTVNTMTPDTLDAFQAHGELYTTLEMQVDVARKQLEALVGYGISLARVTEELEQEGVDKFADSHDKLLAALKDKRFAVAEHFAEK</sequence>
<dbReference type="CDD" id="cd00955">
    <property type="entry name" value="Transaldolase_like"/>
    <property type="match status" value="1"/>
</dbReference>
<dbReference type="PROSITE" id="PS01054">
    <property type="entry name" value="TRANSALDOLASE_1"/>
    <property type="match status" value="1"/>
</dbReference>
<dbReference type="EMBL" id="PKLZ01000014">
    <property type="protein sequence ID" value="PLW81351.1"/>
    <property type="molecule type" value="Genomic_DNA"/>
</dbReference>
<evidence type="ECO:0000256" key="2">
    <source>
        <dbReference type="ARBA" id="ARBA00004496"/>
    </source>
</evidence>
<dbReference type="PANTHER" id="PTHR10683">
    <property type="entry name" value="TRANSALDOLASE"/>
    <property type="match status" value="1"/>
</dbReference>
<dbReference type="AlphaFoldDB" id="A0A2N5XYY3"/>
<evidence type="ECO:0000313" key="13">
    <source>
        <dbReference type="Proteomes" id="UP000234845"/>
    </source>
</evidence>
<dbReference type="InterPro" id="IPR018225">
    <property type="entry name" value="Transaldolase_AS"/>
</dbReference>
<evidence type="ECO:0000256" key="6">
    <source>
        <dbReference type="ARBA" id="ARBA00022490"/>
    </source>
</evidence>
<dbReference type="PIRSF" id="PIRSF036915">
    <property type="entry name" value="Trnald_Bac_Plnt"/>
    <property type="match status" value="1"/>
</dbReference>
<dbReference type="GO" id="GO:0004801">
    <property type="term" value="F:transaldolase activity"/>
    <property type="evidence" value="ECO:0007669"/>
    <property type="project" value="UniProtKB-UniRule"/>
</dbReference>
<feature type="active site" description="Schiff-base intermediate with substrate" evidence="11">
    <location>
        <position position="141"/>
    </location>
</feature>
<keyword evidence="8 11" id="KW-0570">Pentose shunt</keyword>
<evidence type="ECO:0000256" key="8">
    <source>
        <dbReference type="ARBA" id="ARBA00023126"/>
    </source>
</evidence>
<evidence type="ECO:0000256" key="1">
    <source>
        <dbReference type="ARBA" id="ARBA00003518"/>
    </source>
</evidence>
<comment type="catalytic activity">
    <reaction evidence="10 11">
        <text>D-sedoheptulose 7-phosphate + D-glyceraldehyde 3-phosphate = D-erythrose 4-phosphate + beta-D-fructose 6-phosphate</text>
        <dbReference type="Rhea" id="RHEA:17053"/>
        <dbReference type="ChEBI" id="CHEBI:16897"/>
        <dbReference type="ChEBI" id="CHEBI:57483"/>
        <dbReference type="ChEBI" id="CHEBI:57634"/>
        <dbReference type="ChEBI" id="CHEBI:59776"/>
        <dbReference type="EC" id="2.2.1.2"/>
    </reaction>
</comment>
<keyword evidence="7 11" id="KW-0808">Transferase</keyword>
<dbReference type="Gene3D" id="3.20.20.70">
    <property type="entry name" value="Aldolase class I"/>
    <property type="match status" value="1"/>
</dbReference>
<reference evidence="13" key="1">
    <citation type="submission" date="2017-11" db="EMBL/GenBank/DDBJ databases">
        <title>The draft genome sequence of Chromatocurvus sp. F02.</title>
        <authorList>
            <person name="Du Z.-J."/>
            <person name="Chang Y.-Q."/>
        </authorList>
    </citation>
    <scope>NUCLEOTIDE SEQUENCE [LARGE SCALE GENOMIC DNA]</scope>
    <source>
        <strain evidence="13">F02</strain>
    </source>
</reference>
<comment type="pathway">
    <text evidence="3 11">Carbohydrate degradation; pentose phosphate pathway; D-glyceraldehyde 3-phosphate and beta-D-fructose 6-phosphate from D-ribose 5-phosphate and D-xylulose 5-phosphate (non-oxidative stage): step 2/3.</text>
</comment>
<comment type="caution">
    <text evidence="12">The sequence shown here is derived from an EMBL/GenBank/DDBJ whole genome shotgun (WGS) entry which is preliminary data.</text>
</comment>
<dbReference type="SUPFAM" id="SSF51569">
    <property type="entry name" value="Aldolase"/>
    <property type="match status" value="1"/>
</dbReference>
<dbReference type="NCBIfam" id="TIGR00876">
    <property type="entry name" value="tal_mycobact"/>
    <property type="match status" value="1"/>
</dbReference>
<evidence type="ECO:0000256" key="11">
    <source>
        <dbReference type="HAMAP-Rule" id="MF_00493"/>
    </source>
</evidence>
<evidence type="ECO:0000256" key="9">
    <source>
        <dbReference type="ARBA" id="ARBA00023270"/>
    </source>
</evidence>
<keyword evidence="6 11" id="KW-0963">Cytoplasm</keyword>
<dbReference type="RefSeq" id="WP_101522552.1">
    <property type="nucleotide sequence ID" value="NZ_PKLZ01000014.1"/>
</dbReference>
<dbReference type="GO" id="GO:0006098">
    <property type="term" value="P:pentose-phosphate shunt"/>
    <property type="evidence" value="ECO:0007669"/>
    <property type="project" value="UniProtKB-UniRule"/>
</dbReference>
<gene>
    <name evidence="11 12" type="primary">tal</name>
    <name evidence="12" type="ORF">CWI75_16085</name>
</gene>
<proteinExistence type="inferred from homology"/>
<evidence type="ECO:0000256" key="7">
    <source>
        <dbReference type="ARBA" id="ARBA00022679"/>
    </source>
</evidence>
<keyword evidence="13" id="KW-1185">Reference proteome</keyword>
<dbReference type="InterPro" id="IPR004732">
    <property type="entry name" value="Transaldolase_2"/>
</dbReference>
<evidence type="ECO:0000256" key="4">
    <source>
        <dbReference type="ARBA" id="ARBA00008426"/>
    </source>
</evidence>
<organism evidence="12 13">
    <name type="scientific">Kineobactrum sediminis</name>
    <dbReference type="NCBI Taxonomy" id="1905677"/>
    <lineage>
        <taxon>Bacteria</taxon>
        <taxon>Pseudomonadati</taxon>
        <taxon>Pseudomonadota</taxon>
        <taxon>Gammaproteobacteria</taxon>
        <taxon>Cellvibrionales</taxon>
        <taxon>Halieaceae</taxon>
        <taxon>Kineobactrum</taxon>
    </lineage>
</organism>
<dbReference type="OrthoDB" id="140919at2"/>
<dbReference type="NCBIfam" id="NF002881">
    <property type="entry name" value="PRK03343.1"/>
    <property type="match status" value="1"/>
</dbReference>
<dbReference type="Pfam" id="PF00923">
    <property type="entry name" value="TAL_FSA"/>
    <property type="match status" value="1"/>
</dbReference>
<dbReference type="PANTHER" id="PTHR10683:SF31">
    <property type="entry name" value="TRANSALDOLASE"/>
    <property type="match status" value="1"/>
</dbReference>
<accession>A0A2N5XYY3</accession>
<dbReference type="EC" id="2.2.1.2" evidence="5 11"/>
<comment type="subcellular location">
    <subcellularLocation>
        <location evidence="2 11">Cytoplasm</location>
    </subcellularLocation>
</comment>
<dbReference type="InterPro" id="IPR001585">
    <property type="entry name" value="TAL/FSA"/>
</dbReference>
<dbReference type="GO" id="GO:0005975">
    <property type="term" value="P:carbohydrate metabolic process"/>
    <property type="evidence" value="ECO:0007669"/>
    <property type="project" value="InterPro"/>
</dbReference>
<protein>
    <recommendedName>
        <fullName evidence="5 11">Transaldolase</fullName>
        <ecNumber evidence="5 11">2.2.1.2</ecNumber>
    </recommendedName>
</protein>
<dbReference type="UniPathway" id="UPA00115">
    <property type="reaction ID" value="UER00414"/>
</dbReference>
<name>A0A2N5XYY3_9GAMM</name>
<dbReference type="HAMAP" id="MF_00493">
    <property type="entry name" value="Transaldolase_2"/>
    <property type="match status" value="1"/>
</dbReference>